<keyword evidence="6" id="KW-1133">Transmembrane helix</keyword>
<dbReference type="Proteomes" id="UP000199009">
    <property type="component" value="Chromosome I"/>
</dbReference>
<dbReference type="STRING" id="370764.SAMN04489810_2814"/>
<proteinExistence type="predicted"/>
<dbReference type="InterPro" id="IPR014755">
    <property type="entry name" value="Cu-Rt/internalin_Ig-like"/>
</dbReference>
<name>A0A1G8BHF9_9MICO</name>
<organism evidence="9 10">
    <name type="scientific">Microbacterium pygmaeum</name>
    <dbReference type="NCBI Taxonomy" id="370764"/>
    <lineage>
        <taxon>Bacteria</taxon>
        <taxon>Bacillati</taxon>
        <taxon>Actinomycetota</taxon>
        <taxon>Actinomycetes</taxon>
        <taxon>Micrococcales</taxon>
        <taxon>Microbacteriaceae</taxon>
        <taxon>Microbacterium</taxon>
    </lineage>
</organism>
<dbReference type="GO" id="GO:0006825">
    <property type="term" value="P:copper ion transport"/>
    <property type="evidence" value="ECO:0007669"/>
    <property type="project" value="InterPro"/>
</dbReference>
<feature type="compositionally biased region" description="Polar residues" evidence="5">
    <location>
        <begin position="207"/>
        <end position="230"/>
    </location>
</feature>
<dbReference type="AlphaFoldDB" id="A0A1G8BHF9"/>
<dbReference type="Pfam" id="PF04234">
    <property type="entry name" value="CopC"/>
    <property type="match status" value="1"/>
</dbReference>
<dbReference type="GO" id="GO:0005886">
    <property type="term" value="C:plasma membrane"/>
    <property type="evidence" value="ECO:0007669"/>
    <property type="project" value="TreeGrafter"/>
</dbReference>
<dbReference type="InterPro" id="IPR007348">
    <property type="entry name" value="CopC_dom"/>
</dbReference>
<evidence type="ECO:0000256" key="3">
    <source>
        <dbReference type="ARBA" id="ARBA00022729"/>
    </source>
</evidence>
<dbReference type="GO" id="GO:0046688">
    <property type="term" value="P:response to copper ion"/>
    <property type="evidence" value="ECO:0007669"/>
    <property type="project" value="InterPro"/>
</dbReference>
<evidence type="ECO:0000256" key="7">
    <source>
        <dbReference type="SAM" id="SignalP"/>
    </source>
</evidence>
<protein>
    <recommendedName>
        <fullName evidence="8">CopC domain-containing protein</fullName>
    </recommendedName>
</protein>
<sequence length="230" mass="22658">MAALLLSAGGLLVASPASAHDELVSADPAADATLDALPTQLTLTFSGEIATDAGASEVQVTDAAGTTLADGAPVAQSNVLTQALTGEASGAITVLWKVVSSDGHPISGQYSFTVSGAATPTPTPTETPTASPAPVSTPSEQASTAPPVAPVPAEDTTTAQAWPWVVGGIVLVAVAGGIVYLLVSRARQQRALAENRANALGDPAGTSRPTGTPDATGSGSRSGSEPPTER</sequence>
<feature type="domain" description="CopC" evidence="8">
    <location>
        <begin position="20"/>
        <end position="114"/>
    </location>
</feature>
<keyword evidence="10" id="KW-1185">Reference proteome</keyword>
<evidence type="ECO:0000313" key="9">
    <source>
        <dbReference type="EMBL" id="SDH32682.1"/>
    </source>
</evidence>
<dbReference type="Gene3D" id="2.60.40.1220">
    <property type="match status" value="1"/>
</dbReference>
<dbReference type="GO" id="GO:0005507">
    <property type="term" value="F:copper ion binding"/>
    <property type="evidence" value="ECO:0007669"/>
    <property type="project" value="InterPro"/>
</dbReference>
<dbReference type="PANTHER" id="PTHR34820:SF4">
    <property type="entry name" value="INNER MEMBRANE PROTEIN YEBZ"/>
    <property type="match status" value="1"/>
</dbReference>
<dbReference type="GO" id="GO:0030313">
    <property type="term" value="C:cell envelope"/>
    <property type="evidence" value="ECO:0007669"/>
    <property type="project" value="UniProtKB-SubCell"/>
</dbReference>
<dbReference type="InterPro" id="IPR032694">
    <property type="entry name" value="CopC/D"/>
</dbReference>
<keyword evidence="6" id="KW-0812">Transmembrane</keyword>
<dbReference type="EMBL" id="LT629692">
    <property type="protein sequence ID" value="SDH32682.1"/>
    <property type="molecule type" value="Genomic_DNA"/>
</dbReference>
<feature type="signal peptide" evidence="7">
    <location>
        <begin position="1"/>
        <end position="19"/>
    </location>
</feature>
<evidence type="ECO:0000256" key="4">
    <source>
        <dbReference type="ARBA" id="ARBA00023008"/>
    </source>
</evidence>
<feature type="region of interest" description="Disordered" evidence="5">
    <location>
        <begin position="117"/>
        <end position="154"/>
    </location>
</feature>
<dbReference type="SUPFAM" id="SSF81296">
    <property type="entry name" value="E set domains"/>
    <property type="match status" value="1"/>
</dbReference>
<accession>A0A1G8BHF9</accession>
<reference evidence="9 10" key="1">
    <citation type="submission" date="2016-10" db="EMBL/GenBank/DDBJ databases">
        <authorList>
            <person name="de Groot N.N."/>
        </authorList>
    </citation>
    <scope>NUCLEOTIDE SEQUENCE [LARGE SCALE GENOMIC DNA]</scope>
    <source>
        <strain evidence="9 10">DSM 23142</strain>
    </source>
</reference>
<comment type="subcellular location">
    <subcellularLocation>
        <location evidence="1">Cell envelope</location>
    </subcellularLocation>
</comment>
<gene>
    <name evidence="9" type="ORF">SAMN04489810_2814</name>
</gene>
<feature type="region of interest" description="Disordered" evidence="5">
    <location>
        <begin position="197"/>
        <end position="230"/>
    </location>
</feature>
<dbReference type="GO" id="GO:0042597">
    <property type="term" value="C:periplasmic space"/>
    <property type="evidence" value="ECO:0007669"/>
    <property type="project" value="InterPro"/>
</dbReference>
<keyword evidence="3 7" id="KW-0732">Signal</keyword>
<keyword evidence="6" id="KW-0472">Membrane</keyword>
<evidence type="ECO:0000313" key="10">
    <source>
        <dbReference type="Proteomes" id="UP000199009"/>
    </source>
</evidence>
<feature type="chain" id="PRO_5009243067" description="CopC domain-containing protein" evidence="7">
    <location>
        <begin position="20"/>
        <end position="230"/>
    </location>
</feature>
<evidence type="ECO:0000256" key="1">
    <source>
        <dbReference type="ARBA" id="ARBA00004196"/>
    </source>
</evidence>
<evidence type="ECO:0000256" key="2">
    <source>
        <dbReference type="ARBA" id="ARBA00022723"/>
    </source>
</evidence>
<dbReference type="PANTHER" id="PTHR34820">
    <property type="entry name" value="INNER MEMBRANE PROTEIN YEBZ"/>
    <property type="match status" value="1"/>
</dbReference>
<evidence type="ECO:0000256" key="6">
    <source>
        <dbReference type="SAM" id="Phobius"/>
    </source>
</evidence>
<evidence type="ECO:0000256" key="5">
    <source>
        <dbReference type="SAM" id="MobiDB-lite"/>
    </source>
</evidence>
<evidence type="ECO:0000259" key="8">
    <source>
        <dbReference type="Pfam" id="PF04234"/>
    </source>
</evidence>
<keyword evidence="4" id="KW-0186">Copper</keyword>
<keyword evidence="2" id="KW-0479">Metal-binding</keyword>
<feature type="transmembrane region" description="Helical" evidence="6">
    <location>
        <begin position="161"/>
        <end position="183"/>
    </location>
</feature>
<dbReference type="InterPro" id="IPR014756">
    <property type="entry name" value="Ig_E-set"/>
</dbReference>